<name>A0A2Z5G9P0_9BACT</name>
<proteinExistence type="predicted"/>
<dbReference type="KEGG" id="abas:ACPOL_6517"/>
<protein>
    <submittedName>
        <fullName evidence="1">Uncharacterized protein</fullName>
    </submittedName>
</protein>
<reference evidence="1 2" key="1">
    <citation type="journal article" date="2018" name="Front. Microbiol.">
        <title>Hydrolytic Capabilities as a Key to Environmental Success: Chitinolytic and Cellulolytic Acidobacteria From Acidic Sub-arctic Soils and Boreal Peatlands.</title>
        <authorList>
            <person name="Belova S.E."/>
            <person name="Ravin N.V."/>
            <person name="Pankratov T.A."/>
            <person name="Rakitin A.L."/>
            <person name="Ivanova A.A."/>
            <person name="Beletsky A.V."/>
            <person name="Mardanov A.V."/>
            <person name="Sinninghe Damste J.S."/>
            <person name="Dedysh S.N."/>
        </authorList>
    </citation>
    <scope>NUCLEOTIDE SEQUENCE [LARGE SCALE GENOMIC DNA]</scope>
    <source>
        <strain evidence="1 2">SBC82</strain>
    </source>
</reference>
<organism evidence="1 2">
    <name type="scientific">Acidisarcina polymorpha</name>
    <dbReference type="NCBI Taxonomy" id="2211140"/>
    <lineage>
        <taxon>Bacteria</taxon>
        <taxon>Pseudomonadati</taxon>
        <taxon>Acidobacteriota</taxon>
        <taxon>Terriglobia</taxon>
        <taxon>Terriglobales</taxon>
        <taxon>Acidobacteriaceae</taxon>
        <taxon>Acidisarcina</taxon>
    </lineage>
</organism>
<keyword evidence="2" id="KW-1185">Reference proteome</keyword>
<accession>A0A2Z5G9P0</accession>
<evidence type="ECO:0000313" key="2">
    <source>
        <dbReference type="Proteomes" id="UP000253606"/>
    </source>
</evidence>
<gene>
    <name evidence="1" type="ORF">ACPOL_6517</name>
</gene>
<dbReference type="Proteomes" id="UP000253606">
    <property type="component" value="Chromosome"/>
</dbReference>
<dbReference type="EMBL" id="CP030840">
    <property type="protein sequence ID" value="AXC15739.1"/>
    <property type="molecule type" value="Genomic_DNA"/>
</dbReference>
<dbReference type="AlphaFoldDB" id="A0A2Z5G9P0"/>
<evidence type="ECO:0000313" key="1">
    <source>
        <dbReference type="EMBL" id="AXC15739.1"/>
    </source>
</evidence>
<sequence>MVHPNIGKPERRSHLSHQEFSRLAIRANQQLVLKEHSQALEKSTESGLR</sequence>